<comment type="caution">
    <text evidence="13">Lacks conserved residue(s) required for the propagation of feature annotation.</text>
</comment>
<dbReference type="GO" id="GO:0017040">
    <property type="term" value="F:N-acylsphingosine amidohydrolase activity"/>
    <property type="evidence" value="ECO:0007669"/>
    <property type="project" value="UniProtKB-EC"/>
</dbReference>
<evidence type="ECO:0000256" key="3">
    <source>
        <dbReference type="ARBA" id="ARBA00004991"/>
    </source>
</evidence>
<evidence type="ECO:0000256" key="5">
    <source>
        <dbReference type="ARBA" id="ARBA00022692"/>
    </source>
</evidence>
<keyword evidence="7" id="KW-0746">Sphingolipid metabolism</keyword>
<comment type="pathway">
    <text evidence="2">Lipid metabolism; sphingolipid metabolism.</text>
</comment>
<evidence type="ECO:0000256" key="7">
    <source>
        <dbReference type="ARBA" id="ARBA00022919"/>
    </source>
</evidence>
<evidence type="ECO:0000256" key="9">
    <source>
        <dbReference type="ARBA" id="ARBA00023136"/>
    </source>
</evidence>
<comment type="catalytic activity">
    <reaction evidence="10">
        <text>N-(9Z-octadecenoyl)-sphing-4-enine + H2O = sphing-4-enine + (9Z)-octadecenoate</text>
        <dbReference type="Rhea" id="RHEA:41299"/>
        <dbReference type="ChEBI" id="CHEBI:15377"/>
        <dbReference type="ChEBI" id="CHEBI:30823"/>
        <dbReference type="ChEBI" id="CHEBI:57756"/>
        <dbReference type="ChEBI" id="CHEBI:77996"/>
    </reaction>
    <physiologicalReaction direction="left-to-right" evidence="10">
        <dbReference type="Rhea" id="RHEA:41300"/>
    </physiologicalReaction>
</comment>
<evidence type="ECO:0000256" key="2">
    <source>
        <dbReference type="ARBA" id="ARBA00004760"/>
    </source>
</evidence>
<evidence type="ECO:0000313" key="14">
    <source>
        <dbReference type="EMBL" id="OPJ72142.1"/>
    </source>
</evidence>
<comment type="pathway">
    <text evidence="3">Sphingolipid metabolism.</text>
</comment>
<keyword evidence="13" id="KW-0443">Lipid metabolism</keyword>
<dbReference type="STRING" id="372326.A0A1V4JIY2"/>
<dbReference type="AlphaFoldDB" id="A0A1V4JIY2"/>
<feature type="transmembrane region" description="Helical" evidence="13">
    <location>
        <begin position="12"/>
        <end position="28"/>
    </location>
</feature>
<name>A0A1V4JIY2_PATFA</name>
<evidence type="ECO:0000256" key="6">
    <source>
        <dbReference type="ARBA" id="ARBA00022801"/>
    </source>
</evidence>
<comment type="subcellular location">
    <subcellularLocation>
        <location evidence="1">Membrane</location>
        <topology evidence="1">Multi-pass membrane protein</topology>
    </subcellularLocation>
</comment>
<dbReference type="Proteomes" id="UP000190648">
    <property type="component" value="Unassembled WGS sequence"/>
</dbReference>
<dbReference type="UniPathway" id="UPA00222"/>
<sequence length="75" mass="8970">MQAHHKLLDELPMIYSCCVFVYCLYECFKYKNTVNYPLLFLLITYSFIVSIVYLNLKEPVFHQVNLALLEELILF</sequence>
<dbReference type="GO" id="GO:0006672">
    <property type="term" value="P:ceramide metabolic process"/>
    <property type="evidence" value="ECO:0007669"/>
    <property type="project" value="InterPro"/>
</dbReference>
<keyword evidence="6 13" id="KW-0378">Hydrolase</keyword>
<comment type="catalytic activity">
    <reaction evidence="12">
        <text>an N-acylsphinganine + H2O = sphinganine + a fatty acid</text>
        <dbReference type="Rhea" id="RHEA:33551"/>
        <dbReference type="ChEBI" id="CHEBI:15377"/>
        <dbReference type="ChEBI" id="CHEBI:28868"/>
        <dbReference type="ChEBI" id="CHEBI:31488"/>
        <dbReference type="ChEBI" id="CHEBI:57817"/>
    </reaction>
    <physiologicalReaction direction="left-to-right" evidence="12">
        <dbReference type="Rhea" id="RHEA:33552"/>
    </physiologicalReaction>
</comment>
<comment type="caution">
    <text evidence="14">The sequence shown here is derived from an EMBL/GenBank/DDBJ whole genome shotgun (WGS) entry which is preliminary data.</text>
</comment>
<comment type="catalytic activity">
    <reaction evidence="11">
        <text>an N-acylsphing-4-enine + H2O = sphing-4-enine + a fatty acid</text>
        <dbReference type="Rhea" id="RHEA:20856"/>
        <dbReference type="ChEBI" id="CHEBI:15377"/>
        <dbReference type="ChEBI" id="CHEBI:28868"/>
        <dbReference type="ChEBI" id="CHEBI:52639"/>
        <dbReference type="ChEBI" id="CHEBI:57756"/>
        <dbReference type="EC" id="3.5.1.23"/>
    </reaction>
    <physiologicalReaction direction="left-to-right" evidence="11">
        <dbReference type="Rhea" id="RHEA:20857"/>
    </physiologicalReaction>
</comment>
<dbReference type="EMBL" id="LSYS01007295">
    <property type="protein sequence ID" value="OPJ72142.1"/>
    <property type="molecule type" value="Genomic_DNA"/>
</dbReference>
<evidence type="ECO:0000256" key="13">
    <source>
        <dbReference type="RuleBase" id="RU364079"/>
    </source>
</evidence>
<dbReference type="OrthoDB" id="187171at2759"/>
<keyword evidence="15" id="KW-1185">Reference proteome</keyword>
<comment type="function">
    <text evidence="13">Hydrolyzes the sphingolipid ceramide into sphingosine and free fatty acid.</text>
</comment>
<evidence type="ECO:0000256" key="1">
    <source>
        <dbReference type="ARBA" id="ARBA00004141"/>
    </source>
</evidence>
<dbReference type="EC" id="3.5.1.-" evidence="13"/>
<protein>
    <recommendedName>
        <fullName evidence="13">Alkaline ceramidase</fullName>
        <ecNumber evidence="13">3.5.1.-</ecNumber>
    </recommendedName>
</protein>
<dbReference type="PANTHER" id="PTHR46187:SF3">
    <property type="entry name" value="ALKALINE CERAMIDASE 3"/>
    <property type="match status" value="1"/>
</dbReference>
<evidence type="ECO:0000256" key="10">
    <source>
        <dbReference type="ARBA" id="ARBA00047401"/>
    </source>
</evidence>
<comment type="similarity">
    <text evidence="4 13">Belongs to the alkaline ceramidase family.</text>
</comment>
<dbReference type="GO" id="GO:0071602">
    <property type="term" value="P:phytosphingosine biosynthetic process"/>
    <property type="evidence" value="ECO:0007669"/>
    <property type="project" value="TreeGrafter"/>
</dbReference>
<dbReference type="Pfam" id="PF05875">
    <property type="entry name" value="Ceramidase"/>
    <property type="match status" value="1"/>
</dbReference>
<accession>A0A1V4JIY2</accession>
<evidence type="ECO:0000256" key="8">
    <source>
        <dbReference type="ARBA" id="ARBA00022989"/>
    </source>
</evidence>
<dbReference type="GO" id="GO:0046512">
    <property type="term" value="P:sphingosine biosynthetic process"/>
    <property type="evidence" value="ECO:0007669"/>
    <property type="project" value="UniProtKB-ARBA"/>
</dbReference>
<keyword evidence="5 13" id="KW-0812">Transmembrane</keyword>
<dbReference type="PANTHER" id="PTHR46187">
    <property type="entry name" value="ALKALINE CERAMIDASE 3"/>
    <property type="match status" value="1"/>
</dbReference>
<evidence type="ECO:0000256" key="4">
    <source>
        <dbReference type="ARBA" id="ARBA00009780"/>
    </source>
</evidence>
<evidence type="ECO:0000256" key="11">
    <source>
        <dbReference type="ARBA" id="ARBA00048323"/>
    </source>
</evidence>
<feature type="transmembrane region" description="Helical" evidence="13">
    <location>
        <begin position="35"/>
        <end position="56"/>
    </location>
</feature>
<keyword evidence="8 13" id="KW-1133">Transmembrane helix</keyword>
<keyword evidence="9 13" id="KW-0472">Membrane</keyword>
<evidence type="ECO:0000256" key="12">
    <source>
        <dbReference type="ARBA" id="ARBA00049511"/>
    </source>
</evidence>
<gene>
    <name evidence="14" type="primary">ACER3</name>
    <name evidence="14" type="ORF">AV530_010655</name>
</gene>
<evidence type="ECO:0000313" key="15">
    <source>
        <dbReference type="Proteomes" id="UP000190648"/>
    </source>
</evidence>
<proteinExistence type="inferred from homology"/>
<reference evidence="14 15" key="1">
    <citation type="submission" date="2016-02" db="EMBL/GenBank/DDBJ databases">
        <title>Band-tailed pigeon sequencing and assembly.</title>
        <authorList>
            <person name="Soares A.E."/>
            <person name="Novak B.J."/>
            <person name="Rice E.S."/>
            <person name="O'Connell B."/>
            <person name="Chang D."/>
            <person name="Weber S."/>
            <person name="Shapiro B."/>
        </authorList>
    </citation>
    <scope>NUCLEOTIDE SEQUENCE [LARGE SCALE GENOMIC DNA]</scope>
    <source>
        <strain evidence="14">BTP2013</strain>
        <tissue evidence="14">Blood</tissue>
    </source>
</reference>
<dbReference type="GO" id="GO:0005789">
    <property type="term" value="C:endoplasmic reticulum membrane"/>
    <property type="evidence" value="ECO:0007669"/>
    <property type="project" value="TreeGrafter"/>
</dbReference>
<organism evidence="14 15">
    <name type="scientific">Patagioenas fasciata monilis</name>
    <dbReference type="NCBI Taxonomy" id="372326"/>
    <lineage>
        <taxon>Eukaryota</taxon>
        <taxon>Metazoa</taxon>
        <taxon>Chordata</taxon>
        <taxon>Craniata</taxon>
        <taxon>Vertebrata</taxon>
        <taxon>Euteleostomi</taxon>
        <taxon>Archelosauria</taxon>
        <taxon>Archosauria</taxon>
        <taxon>Dinosauria</taxon>
        <taxon>Saurischia</taxon>
        <taxon>Theropoda</taxon>
        <taxon>Coelurosauria</taxon>
        <taxon>Aves</taxon>
        <taxon>Neognathae</taxon>
        <taxon>Neoaves</taxon>
        <taxon>Columbimorphae</taxon>
        <taxon>Columbiformes</taxon>
        <taxon>Columbidae</taxon>
        <taxon>Patagioenas</taxon>
    </lineage>
</organism>
<dbReference type="InterPro" id="IPR008901">
    <property type="entry name" value="ACER"/>
</dbReference>